<dbReference type="Proteomes" id="UP000186698">
    <property type="component" value="Chromosome 5S"/>
</dbReference>
<dbReference type="GeneID" id="108717872"/>
<evidence type="ECO:0000313" key="3">
    <source>
        <dbReference type="RefSeq" id="XP_018120777.1"/>
    </source>
</evidence>
<sequence length="418" mass="49001">MATNLSYKISSLPSVLDHYKNKNEDVQKKEIKKRKPTNAIKTFDDDQDDEEKTKKEFLEKRHLETYEGLYSLRNTLYLKYINLLRKKVQKQHSEMQKWHKAPVKQQNTGDLKKGIPVLRIPYCKLSSDDQYLENIPKSKNYLIISLENELAKSGILKNKIDHEHFHQLIHPNMGNLKETLQDIKSKVTSTKSFTSLHIRKPTIMLERRTKEQRQTIKNSVPVTGHLPNKEKKTNKETNDILPKLPLTELLIRPEVEYEKTAQKFTRNFSPRESHIYKEHVIQMYSLSLCNMAYSRSLMEKSGLFSDFEDESNIHDLLKNLCQGEDEHADVLQKKVKMTKSSDGQHKKTLKCKRNRESSKASALDETEVKHNNDSFDHSLENQKVIVQEKEPLSIEEARANYPLLEAKTIKYWTNYIYS</sequence>
<dbReference type="RefSeq" id="XP_018120777.1">
    <property type="nucleotide sequence ID" value="XM_018265288.2"/>
</dbReference>
<name>A0A8J0VKP9_XENLA</name>
<reference evidence="3" key="1">
    <citation type="submission" date="2025-08" db="UniProtKB">
        <authorList>
            <consortium name="RefSeq"/>
        </authorList>
    </citation>
    <scope>IDENTIFICATION</scope>
    <source>
        <strain evidence="3">J_2021</strain>
        <tissue evidence="3">Erythrocytes</tissue>
    </source>
</reference>
<feature type="region of interest" description="Disordered" evidence="1">
    <location>
        <begin position="338"/>
        <end position="374"/>
    </location>
</feature>
<keyword evidence="2" id="KW-1185">Reference proteome</keyword>
<feature type="compositionally biased region" description="Basic and acidic residues" evidence="1">
    <location>
        <begin position="20"/>
        <end position="29"/>
    </location>
</feature>
<proteinExistence type="predicted"/>
<organism evidence="2 3">
    <name type="scientific">Xenopus laevis</name>
    <name type="common">African clawed frog</name>
    <dbReference type="NCBI Taxonomy" id="8355"/>
    <lineage>
        <taxon>Eukaryota</taxon>
        <taxon>Metazoa</taxon>
        <taxon>Chordata</taxon>
        <taxon>Craniata</taxon>
        <taxon>Vertebrata</taxon>
        <taxon>Euteleostomi</taxon>
        <taxon>Amphibia</taxon>
        <taxon>Batrachia</taxon>
        <taxon>Anura</taxon>
        <taxon>Pipoidea</taxon>
        <taxon>Pipidae</taxon>
        <taxon>Xenopodinae</taxon>
        <taxon>Xenopus</taxon>
        <taxon>Xenopus</taxon>
    </lineage>
</organism>
<feature type="region of interest" description="Disordered" evidence="1">
    <location>
        <begin position="20"/>
        <end position="47"/>
    </location>
</feature>
<evidence type="ECO:0000313" key="2">
    <source>
        <dbReference type="Proteomes" id="UP000186698"/>
    </source>
</evidence>
<accession>A0A8J0VKP9</accession>
<dbReference type="OrthoDB" id="6131651at2759"/>
<gene>
    <name evidence="3" type="primary">LOC108717872</name>
</gene>
<dbReference type="KEGG" id="xla:108717872"/>
<evidence type="ECO:0000256" key="1">
    <source>
        <dbReference type="SAM" id="MobiDB-lite"/>
    </source>
</evidence>
<dbReference type="AlphaFoldDB" id="A0A8J0VKP9"/>
<protein>
    <submittedName>
        <fullName evidence="3">Uncharacterized protein LOC108717872 isoform X1</fullName>
    </submittedName>
</protein>